<reference evidence="2 3" key="1">
    <citation type="submission" date="2016-01" db="EMBL/GenBank/DDBJ databases">
        <title>Complete Genome Sequence of Paenibacillus yonginensis DCY84, a novel Plant Growth-Promoting Bacteria with Elicitation of Induced Systemic Resistance.</title>
        <authorList>
            <person name="Kim Y.J."/>
            <person name="Yang D.C."/>
            <person name="Sukweenadhi J."/>
        </authorList>
    </citation>
    <scope>NUCLEOTIDE SEQUENCE [LARGE SCALE GENOMIC DNA]</scope>
    <source>
        <strain evidence="2 3">DCY84</strain>
    </source>
</reference>
<dbReference type="PANTHER" id="PTHR18964:SF149">
    <property type="entry name" value="BIFUNCTIONAL UDP-N-ACETYLGLUCOSAMINE 2-EPIMERASE_N-ACETYLMANNOSAMINE KINASE"/>
    <property type="match status" value="1"/>
</dbReference>
<dbReference type="RefSeq" id="WP_068696596.1">
    <property type="nucleotide sequence ID" value="NZ_CP014167.1"/>
</dbReference>
<dbReference type="CDD" id="cd23763">
    <property type="entry name" value="ASKHA_ATPase_ROK"/>
    <property type="match status" value="1"/>
</dbReference>
<accession>A0A1B1N185</accession>
<keyword evidence="3" id="KW-1185">Reference proteome</keyword>
<evidence type="ECO:0000256" key="1">
    <source>
        <dbReference type="ARBA" id="ARBA00006479"/>
    </source>
</evidence>
<organism evidence="2 3">
    <name type="scientific">Paenibacillus yonginensis</name>
    <dbReference type="NCBI Taxonomy" id="1462996"/>
    <lineage>
        <taxon>Bacteria</taxon>
        <taxon>Bacillati</taxon>
        <taxon>Bacillota</taxon>
        <taxon>Bacilli</taxon>
        <taxon>Bacillales</taxon>
        <taxon>Paenibacillaceae</taxon>
        <taxon>Paenibacillus</taxon>
    </lineage>
</organism>
<evidence type="ECO:0000313" key="2">
    <source>
        <dbReference type="EMBL" id="ANS75197.1"/>
    </source>
</evidence>
<sequence>MSAYTVGIDLGGTNIKTAVFDGNGQIVRERSDQTDAAKGPSHVLNKIKHIIRQMLKELEADDTNVSCRGHMNMYREGRPCRCGSSGCLGRYVSAVGMVNTFTERLEQGKTSIVQSWVGSSIRRSPPG</sequence>
<dbReference type="PANTHER" id="PTHR18964">
    <property type="entry name" value="ROK (REPRESSOR, ORF, KINASE) FAMILY"/>
    <property type="match status" value="1"/>
</dbReference>
<proteinExistence type="inferred from homology"/>
<name>A0A1B1N185_9BACL</name>
<dbReference type="KEGG" id="pyg:AWM70_11780"/>
<dbReference type="EMBL" id="CP014167">
    <property type="protein sequence ID" value="ANS75197.1"/>
    <property type="molecule type" value="Genomic_DNA"/>
</dbReference>
<protein>
    <recommendedName>
        <fullName evidence="4">ROK family protein</fullName>
    </recommendedName>
</protein>
<evidence type="ECO:0008006" key="4">
    <source>
        <dbReference type="Google" id="ProtNLM"/>
    </source>
</evidence>
<dbReference type="InterPro" id="IPR043129">
    <property type="entry name" value="ATPase_NBD"/>
</dbReference>
<dbReference type="InterPro" id="IPR000600">
    <property type="entry name" value="ROK"/>
</dbReference>
<dbReference type="SUPFAM" id="SSF53067">
    <property type="entry name" value="Actin-like ATPase domain"/>
    <property type="match status" value="2"/>
</dbReference>
<dbReference type="Proteomes" id="UP000092573">
    <property type="component" value="Chromosome"/>
</dbReference>
<evidence type="ECO:0000313" key="3">
    <source>
        <dbReference type="Proteomes" id="UP000092573"/>
    </source>
</evidence>
<comment type="similarity">
    <text evidence="1">Belongs to the ROK (NagC/XylR) family.</text>
</comment>
<gene>
    <name evidence="2" type="ORF">AWM70_11780</name>
</gene>
<dbReference type="Pfam" id="PF00480">
    <property type="entry name" value="ROK"/>
    <property type="match status" value="2"/>
</dbReference>
<dbReference type="STRING" id="1462996.AWM70_11780"/>
<dbReference type="AlphaFoldDB" id="A0A1B1N185"/>
<dbReference type="Gene3D" id="3.30.420.40">
    <property type="match status" value="2"/>
</dbReference>